<gene>
    <name evidence="2" type="ORF">HETIRDRAFT_450918</name>
</gene>
<evidence type="ECO:0000313" key="2">
    <source>
        <dbReference type="EMBL" id="ETW83310.1"/>
    </source>
</evidence>
<dbReference type="EMBL" id="KI925457">
    <property type="protein sequence ID" value="ETW83310.1"/>
    <property type="molecule type" value="Genomic_DNA"/>
</dbReference>
<protein>
    <submittedName>
        <fullName evidence="2">Uncharacterized protein</fullName>
    </submittedName>
</protein>
<reference evidence="2 3" key="1">
    <citation type="journal article" date="2012" name="New Phytol.">
        <title>Insight into trade-off between wood decay and parasitism from the genome of a fungal forest pathogen.</title>
        <authorList>
            <person name="Olson A."/>
            <person name="Aerts A."/>
            <person name="Asiegbu F."/>
            <person name="Belbahri L."/>
            <person name="Bouzid O."/>
            <person name="Broberg A."/>
            <person name="Canback B."/>
            <person name="Coutinho P.M."/>
            <person name="Cullen D."/>
            <person name="Dalman K."/>
            <person name="Deflorio G."/>
            <person name="van Diepen L.T."/>
            <person name="Dunand C."/>
            <person name="Duplessis S."/>
            <person name="Durling M."/>
            <person name="Gonthier P."/>
            <person name="Grimwood J."/>
            <person name="Fossdal C.G."/>
            <person name="Hansson D."/>
            <person name="Henrissat B."/>
            <person name="Hietala A."/>
            <person name="Himmelstrand K."/>
            <person name="Hoffmeister D."/>
            <person name="Hogberg N."/>
            <person name="James T.Y."/>
            <person name="Karlsson M."/>
            <person name="Kohler A."/>
            <person name="Kues U."/>
            <person name="Lee Y.H."/>
            <person name="Lin Y.C."/>
            <person name="Lind M."/>
            <person name="Lindquist E."/>
            <person name="Lombard V."/>
            <person name="Lucas S."/>
            <person name="Lunden K."/>
            <person name="Morin E."/>
            <person name="Murat C."/>
            <person name="Park J."/>
            <person name="Raffaello T."/>
            <person name="Rouze P."/>
            <person name="Salamov A."/>
            <person name="Schmutz J."/>
            <person name="Solheim H."/>
            <person name="Stahlberg J."/>
            <person name="Velez H."/>
            <person name="de Vries R.P."/>
            <person name="Wiebenga A."/>
            <person name="Woodward S."/>
            <person name="Yakovlev I."/>
            <person name="Garbelotto M."/>
            <person name="Martin F."/>
            <person name="Grigoriev I.V."/>
            <person name="Stenlid J."/>
        </authorList>
    </citation>
    <scope>NUCLEOTIDE SEQUENCE [LARGE SCALE GENOMIC DNA]</scope>
    <source>
        <strain evidence="2 3">TC 32-1</strain>
    </source>
</reference>
<dbReference type="RefSeq" id="XP_009545578.1">
    <property type="nucleotide sequence ID" value="XM_009547283.1"/>
</dbReference>
<evidence type="ECO:0000256" key="1">
    <source>
        <dbReference type="SAM" id="MobiDB-lite"/>
    </source>
</evidence>
<accession>W4KDC5</accession>
<sequence length="84" mass="9321">MLANLNARTFLREMKPPSRPSQTFSSHTRTEDILGSRSFDSAGTQVIASSSSAKNDILELDDGVKYFRHGSESSHLTTPRPARR</sequence>
<dbReference type="KEGG" id="hir:HETIRDRAFT_450918"/>
<evidence type="ECO:0000313" key="3">
    <source>
        <dbReference type="Proteomes" id="UP000030671"/>
    </source>
</evidence>
<dbReference type="HOGENOM" id="CLU_2527727_0_0_1"/>
<dbReference type="InParanoid" id="W4KDC5"/>
<dbReference type="GeneID" id="20676091"/>
<organism evidence="2 3">
    <name type="scientific">Heterobasidion irregulare (strain TC 32-1)</name>
    <dbReference type="NCBI Taxonomy" id="747525"/>
    <lineage>
        <taxon>Eukaryota</taxon>
        <taxon>Fungi</taxon>
        <taxon>Dikarya</taxon>
        <taxon>Basidiomycota</taxon>
        <taxon>Agaricomycotina</taxon>
        <taxon>Agaricomycetes</taxon>
        <taxon>Russulales</taxon>
        <taxon>Bondarzewiaceae</taxon>
        <taxon>Heterobasidion</taxon>
        <taxon>Heterobasidion annosum species complex</taxon>
    </lineage>
</organism>
<feature type="region of interest" description="Disordered" evidence="1">
    <location>
        <begin position="1"/>
        <end position="37"/>
    </location>
</feature>
<keyword evidence="3" id="KW-1185">Reference proteome</keyword>
<proteinExistence type="predicted"/>
<name>W4KDC5_HETIT</name>
<dbReference type="Proteomes" id="UP000030671">
    <property type="component" value="Unassembled WGS sequence"/>
</dbReference>
<dbReference type="AlphaFoldDB" id="W4KDC5"/>